<dbReference type="PANTHER" id="PTHR42815:SF2">
    <property type="entry name" value="FAD-BINDING, PUTATIVE (AFU_ORTHOLOGUE AFUA_6G07600)-RELATED"/>
    <property type="match status" value="1"/>
</dbReference>
<name>A0A2W4CBK1_9HYPH</name>
<dbReference type="InterPro" id="IPR012349">
    <property type="entry name" value="Split_barrel_FMN-bd"/>
</dbReference>
<feature type="coiled-coil region" evidence="1">
    <location>
        <begin position="177"/>
        <end position="204"/>
    </location>
</feature>
<dbReference type="EMBL" id="PCDP01000070">
    <property type="protein sequence ID" value="PZM08305.1"/>
    <property type="molecule type" value="Genomic_DNA"/>
</dbReference>
<dbReference type="AlphaFoldDB" id="A0A2W4CBK1"/>
<evidence type="ECO:0000313" key="3">
    <source>
        <dbReference type="EMBL" id="PZM08305.1"/>
    </source>
</evidence>
<reference evidence="3 4" key="1">
    <citation type="journal article" date="2018" name="Sci. Rep.">
        <title>Rhizobium tumorigenes sp. nov., a novel plant tumorigenic bacterium isolated from cane gall tumors on thornless blackberry.</title>
        <authorList>
            <person name="Kuzmanovi N."/>
            <person name="Smalla K."/>
            <person name="Gronow S."/>
            <person name="PuBawska J."/>
        </authorList>
    </citation>
    <scope>NUCLEOTIDE SEQUENCE [LARGE SCALE GENOMIC DNA]</scope>
    <source>
        <strain evidence="3 4">CCBAU 85046</strain>
    </source>
</reference>
<dbReference type="Gene3D" id="2.30.110.10">
    <property type="entry name" value="Electron Transport, Fmn-binding Protein, Chain A"/>
    <property type="match status" value="1"/>
</dbReference>
<dbReference type="InterPro" id="IPR011576">
    <property type="entry name" value="Pyridox_Oxase_N"/>
</dbReference>
<dbReference type="PANTHER" id="PTHR42815">
    <property type="entry name" value="FAD-BINDING, PUTATIVE (AFU_ORTHOLOGUE AFUA_6G07600)-RELATED"/>
    <property type="match status" value="1"/>
</dbReference>
<comment type="caution">
    <text evidence="3">The sequence shown here is derived from an EMBL/GenBank/DDBJ whole genome shotgun (WGS) entry which is preliminary data.</text>
</comment>
<dbReference type="Proteomes" id="UP000248925">
    <property type="component" value="Unassembled WGS sequence"/>
</dbReference>
<keyword evidence="1" id="KW-0175">Coiled coil</keyword>
<feature type="domain" description="Pyridoxamine 5'-phosphate oxidase N-terminal" evidence="2">
    <location>
        <begin position="43"/>
        <end position="166"/>
    </location>
</feature>
<dbReference type="Pfam" id="PF01243">
    <property type="entry name" value="PNPOx_N"/>
    <property type="match status" value="1"/>
</dbReference>
<dbReference type="SUPFAM" id="SSF50475">
    <property type="entry name" value="FMN-binding split barrel"/>
    <property type="match status" value="1"/>
</dbReference>
<evidence type="ECO:0000259" key="2">
    <source>
        <dbReference type="Pfam" id="PF01243"/>
    </source>
</evidence>
<protein>
    <submittedName>
        <fullName evidence="3">Pyridoxamine 5'-phosphate oxidase</fullName>
    </submittedName>
</protein>
<gene>
    <name evidence="3" type="ORF">CPY51_29210</name>
</gene>
<organism evidence="3 4">
    <name type="scientific">Rhizobium tubonense</name>
    <dbReference type="NCBI Taxonomy" id="484088"/>
    <lineage>
        <taxon>Bacteria</taxon>
        <taxon>Pseudomonadati</taxon>
        <taxon>Pseudomonadota</taxon>
        <taxon>Alphaproteobacteria</taxon>
        <taxon>Hyphomicrobiales</taxon>
        <taxon>Rhizobiaceae</taxon>
        <taxon>Rhizobium/Agrobacterium group</taxon>
        <taxon>Rhizobium</taxon>
    </lineage>
</organism>
<accession>A0A2W4CBK1</accession>
<evidence type="ECO:0000256" key="1">
    <source>
        <dbReference type="SAM" id="Coils"/>
    </source>
</evidence>
<sequence length="219" mass="24578">MDIEKHVSSDVAFSPSVKEVQERKGSRRSYARVEERGGWATAITPDLKDFIEKQISIFMATANKECQPYIQHRGGPPGFLRVLNETTLGFADYIGNRQYITQGNLVDNDKAQLFLIDYGSRSRVKIWGTATVVEGDVALIEQLMPEGYQARPEQVILFHVEAWDANCPQHIPLRFEADEVLKAIESRDTRIKELEAEIATLKSAAPNGARIVSPKGFKT</sequence>
<keyword evidence="4" id="KW-1185">Reference proteome</keyword>
<dbReference type="OrthoDB" id="9786134at2"/>
<dbReference type="RefSeq" id="WP_111163838.1">
    <property type="nucleotide sequence ID" value="NZ_PCDP01000070.1"/>
</dbReference>
<proteinExistence type="predicted"/>
<evidence type="ECO:0000313" key="4">
    <source>
        <dbReference type="Proteomes" id="UP000248925"/>
    </source>
</evidence>